<dbReference type="EMBL" id="BSNJ01000007">
    <property type="protein sequence ID" value="GLQ21865.1"/>
    <property type="molecule type" value="Genomic_DNA"/>
</dbReference>
<organism evidence="1 2">
    <name type="scientific">Algimonas porphyrae</name>
    <dbReference type="NCBI Taxonomy" id="1128113"/>
    <lineage>
        <taxon>Bacteria</taxon>
        <taxon>Pseudomonadati</taxon>
        <taxon>Pseudomonadota</taxon>
        <taxon>Alphaproteobacteria</taxon>
        <taxon>Maricaulales</taxon>
        <taxon>Robiginitomaculaceae</taxon>
        <taxon>Algimonas</taxon>
    </lineage>
</organism>
<name>A0ABQ5V447_9PROT</name>
<reference evidence="1" key="1">
    <citation type="journal article" date="2014" name="Int. J. Syst. Evol. Microbiol.">
        <title>Complete genome of a new Firmicutes species belonging to the dominant human colonic microbiota ('Ruminococcus bicirculans') reveals two chromosomes and a selective capacity to utilize plant glucans.</title>
        <authorList>
            <consortium name="NISC Comparative Sequencing Program"/>
            <person name="Wegmann U."/>
            <person name="Louis P."/>
            <person name="Goesmann A."/>
            <person name="Henrissat B."/>
            <person name="Duncan S.H."/>
            <person name="Flint H.J."/>
        </authorList>
    </citation>
    <scope>NUCLEOTIDE SEQUENCE</scope>
    <source>
        <strain evidence="1">NBRC 108216</strain>
    </source>
</reference>
<keyword evidence="2" id="KW-1185">Reference proteome</keyword>
<sequence>MGFHSEPHTHQTLAETGFDPRPIGYLGVDVVSAHEAFDTAAMASGFDVIDPEPFIQDVIDTTEADALWLGMKTMLHPIRDYLQTANPSCDRCSALDTRFVLQPNSAEVWTDNDRILFVGALESPSPINRGLRSGIGVFMFDGNGQFLNHRFIDYNFSNYDTASLAGDLVSAANLLD</sequence>
<accession>A0ABQ5V447</accession>
<dbReference type="Proteomes" id="UP001161390">
    <property type="component" value="Unassembled WGS sequence"/>
</dbReference>
<comment type="caution">
    <text evidence="1">The sequence shown here is derived from an EMBL/GenBank/DDBJ whole genome shotgun (WGS) entry which is preliminary data.</text>
</comment>
<protein>
    <submittedName>
        <fullName evidence="1">Uncharacterized protein</fullName>
    </submittedName>
</protein>
<evidence type="ECO:0000313" key="2">
    <source>
        <dbReference type="Proteomes" id="UP001161390"/>
    </source>
</evidence>
<dbReference type="RefSeq" id="WP_284373870.1">
    <property type="nucleotide sequence ID" value="NZ_BSNJ01000007.1"/>
</dbReference>
<proteinExistence type="predicted"/>
<evidence type="ECO:0000313" key="1">
    <source>
        <dbReference type="EMBL" id="GLQ21865.1"/>
    </source>
</evidence>
<gene>
    <name evidence="1" type="ORF">GCM10007854_28200</name>
</gene>
<reference evidence="1" key="2">
    <citation type="submission" date="2023-01" db="EMBL/GenBank/DDBJ databases">
        <title>Draft genome sequence of Algimonas porphyrae strain NBRC 108216.</title>
        <authorList>
            <person name="Sun Q."/>
            <person name="Mori K."/>
        </authorList>
    </citation>
    <scope>NUCLEOTIDE SEQUENCE</scope>
    <source>
        <strain evidence="1">NBRC 108216</strain>
    </source>
</reference>